<accession>A0A6P7HA24</accession>
<evidence type="ECO:0000256" key="6">
    <source>
        <dbReference type="ARBA" id="ARBA00023242"/>
    </source>
</evidence>
<sequence>MDMKHPLNLQRELKKFIYSDLELHRIPLGYFNRDVRGVLTHCLKDALNLKVSSEKRLFEINVIIDYLNDELNLGHWCKVPLKVRHCFTICSYVKCLILLNSGRNSRPNLLKECLNTLDMGLLLGAPLEENPDLLTGSAEYLRKELQIYNVAENKADIRENLSKRKIDEPNDFMNLKGRIVESVERPSLQEFIEQYFFAQLPVKIKGCLNHWPASKKWTDLNYLLEIAGDRTVPIEVGSQYTHENWSQKLMTLKDFVTKHYLSEDGNIGYLAQHNLFEQVCTIPELKDDICIPEYCGMSVNDADPDINAWFGPKGTVSPLHTDPSNNLLAQVYGTKQVILFAPSDTQYLYPHEEKLLNNTAQVNPVKPDLEEYPQFAKATMFKCLLEPGEMLFIPEKWWHHVTALDKSFSVSFWWK</sequence>
<dbReference type="RefSeq" id="XP_028152740.1">
    <property type="nucleotide sequence ID" value="XM_028296939.1"/>
</dbReference>
<dbReference type="AlphaFoldDB" id="A0A6P7HA24"/>
<keyword evidence="5" id="KW-0408">Iron</keyword>
<comment type="subcellular location">
    <subcellularLocation>
        <location evidence="2">Nucleus</location>
    </subcellularLocation>
</comment>
<feature type="domain" description="JmjC" evidence="7">
    <location>
        <begin position="280"/>
        <end position="415"/>
    </location>
</feature>
<evidence type="ECO:0000256" key="3">
    <source>
        <dbReference type="ARBA" id="ARBA00022723"/>
    </source>
</evidence>
<comment type="cofactor">
    <cofactor evidence="1">
        <name>Fe(2+)</name>
        <dbReference type="ChEBI" id="CHEBI:29033"/>
    </cofactor>
</comment>
<dbReference type="InterPro" id="IPR003347">
    <property type="entry name" value="JmjC_dom"/>
</dbReference>
<proteinExistence type="predicted"/>
<evidence type="ECO:0000256" key="4">
    <source>
        <dbReference type="ARBA" id="ARBA00023002"/>
    </source>
</evidence>
<dbReference type="GO" id="GO:0046872">
    <property type="term" value="F:metal ion binding"/>
    <property type="evidence" value="ECO:0007669"/>
    <property type="project" value="UniProtKB-KW"/>
</dbReference>
<dbReference type="SUPFAM" id="SSF51197">
    <property type="entry name" value="Clavaminate synthase-like"/>
    <property type="match status" value="1"/>
</dbReference>
<name>A0A6P7HA24_DIAVI</name>
<organism evidence="9">
    <name type="scientific">Diabrotica virgifera virgifera</name>
    <name type="common">western corn rootworm</name>
    <dbReference type="NCBI Taxonomy" id="50390"/>
    <lineage>
        <taxon>Eukaryota</taxon>
        <taxon>Metazoa</taxon>
        <taxon>Ecdysozoa</taxon>
        <taxon>Arthropoda</taxon>
        <taxon>Hexapoda</taxon>
        <taxon>Insecta</taxon>
        <taxon>Pterygota</taxon>
        <taxon>Neoptera</taxon>
        <taxon>Endopterygota</taxon>
        <taxon>Coleoptera</taxon>
        <taxon>Polyphaga</taxon>
        <taxon>Cucujiformia</taxon>
        <taxon>Chrysomeloidea</taxon>
        <taxon>Chrysomelidae</taxon>
        <taxon>Galerucinae</taxon>
        <taxon>Diabroticina</taxon>
        <taxon>Diabroticites</taxon>
        <taxon>Diabrotica</taxon>
    </lineage>
</organism>
<evidence type="ECO:0000256" key="1">
    <source>
        <dbReference type="ARBA" id="ARBA00001954"/>
    </source>
</evidence>
<evidence type="ECO:0000259" key="7">
    <source>
        <dbReference type="PROSITE" id="PS51184"/>
    </source>
</evidence>
<dbReference type="GO" id="GO:0005634">
    <property type="term" value="C:nucleus"/>
    <property type="evidence" value="ECO:0007669"/>
    <property type="project" value="UniProtKB-SubCell"/>
</dbReference>
<reference evidence="8 9" key="1">
    <citation type="submission" date="2025-04" db="UniProtKB">
        <authorList>
            <consortium name="RefSeq"/>
        </authorList>
    </citation>
    <scope>IDENTIFICATION</scope>
    <source>
        <tissue evidence="8 9">Whole insect</tissue>
    </source>
</reference>
<dbReference type="PANTHER" id="PTHR12461">
    <property type="entry name" value="HYPOXIA-INDUCIBLE FACTOR 1 ALPHA INHIBITOR-RELATED"/>
    <property type="match status" value="1"/>
</dbReference>
<dbReference type="Pfam" id="PF13621">
    <property type="entry name" value="Cupin_8"/>
    <property type="match status" value="1"/>
</dbReference>
<evidence type="ECO:0000313" key="9">
    <source>
        <dbReference type="RefSeq" id="XP_028152740.1"/>
    </source>
</evidence>
<keyword evidence="6" id="KW-0539">Nucleus</keyword>
<dbReference type="RefSeq" id="XP_028152738.1">
    <property type="nucleotide sequence ID" value="XM_028296937.1"/>
</dbReference>
<dbReference type="InterPro" id="IPR041667">
    <property type="entry name" value="Cupin_8"/>
</dbReference>
<dbReference type="PROSITE" id="PS51184">
    <property type="entry name" value="JMJC"/>
    <property type="match status" value="1"/>
</dbReference>
<dbReference type="PANTHER" id="PTHR12461:SF106">
    <property type="entry name" value="BIFUNCTIONAL PEPTIDASE AND ARGINYL-HYDROXYLASE JMJD5"/>
    <property type="match status" value="1"/>
</dbReference>
<dbReference type="GO" id="GO:0051864">
    <property type="term" value="F:histone H3K36 demethylase activity"/>
    <property type="evidence" value="ECO:0007669"/>
    <property type="project" value="TreeGrafter"/>
</dbReference>
<evidence type="ECO:0000256" key="5">
    <source>
        <dbReference type="ARBA" id="ARBA00023004"/>
    </source>
</evidence>
<evidence type="ECO:0000313" key="8">
    <source>
        <dbReference type="RefSeq" id="XP_028152738.1"/>
    </source>
</evidence>
<dbReference type="SMART" id="SM00558">
    <property type="entry name" value="JmjC"/>
    <property type="match status" value="1"/>
</dbReference>
<dbReference type="Gene3D" id="2.60.120.650">
    <property type="entry name" value="Cupin"/>
    <property type="match status" value="1"/>
</dbReference>
<evidence type="ECO:0000256" key="2">
    <source>
        <dbReference type="ARBA" id="ARBA00004123"/>
    </source>
</evidence>
<gene>
    <name evidence="8 9" type="primary">LOC114346149</name>
</gene>
<keyword evidence="4" id="KW-0560">Oxidoreductase</keyword>
<protein>
    <submittedName>
        <fullName evidence="8 9">Bifunctional peptidase and arginyl-hydroxylase JMJD5-like isoform X1</fullName>
    </submittedName>
</protein>
<keyword evidence="3" id="KW-0479">Metal-binding</keyword>